<accession>A0A7W5H6U0</accession>
<comment type="caution">
    <text evidence="1">The sequence shown here is derived from an EMBL/GenBank/DDBJ whole genome shotgun (WGS) entry which is preliminary data.</text>
</comment>
<protein>
    <submittedName>
        <fullName evidence="1">Uncharacterized protein</fullName>
    </submittedName>
</protein>
<evidence type="ECO:0000313" key="2">
    <source>
        <dbReference type="Proteomes" id="UP000536179"/>
    </source>
</evidence>
<evidence type="ECO:0000313" key="1">
    <source>
        <dbReference type="EMBL" id="MBB3208927.1"/>
    </source>
</evidence>
<organism evidence="1 2">
    <name type="scientific">Aporhodopirellula rubra</name>
    <dbReference type="NCBI Taxonomy" id="980271"/>
    <lineage>
        <taxon>Bacteria</taxon>
        <taxon>Pseudomonadati</taxon>
        <taxon>Planctomycetota</taxon>
        <taxon>Planctomycetia</taxon>
        <taxon>Pirellulales</taxon>
        <taxon>Pirellulaceae</taxon>
        <taxon>Aporhodopirellula</taxon>
    </lineage>
</organism>
<proteinExistence type="predicted"/>
<dbReference type="RefSeq" id="WP_184307172.1">
    <property type="nucleotide sequence ID" value="NZ_JACHXU010000019.1"/>
</dbReference>
<dbReference type="AlphaFoldDB" id="A0A7W5H6U0"/>
<dbReference type="Proteomes" id="UP000536179">
    <property type="component" value="Unassembled WGS sequence"/>
</dbReference>
<gene>
    <name evidence="1" type="ORF">FHS27_004761</name>
</gene>
<name>A0A7W5H6U0_9BACT</name>
<keyword evidence="2" id="KW-1185">Reference proteome</keyword>
<sequence length="46" mass="5172">MRLSFGLAFLKQKFHLPMEGVKLHGNLLTQLGIVGDESVYLVITEK</sequence>
<reference evidence="1 2" key="1">
    <citation type="submission" date="2020-08" db="EMBL/GenBank/DDBJ databases">
        <title>Genomic Encyclopedia of Type Strains, Phase III (KMG-III): the genomes of soil and plant-associated and newly described type strains.</title>
        <authorList>
            <person name="Whitman W."/>
        </authorList>
    </citation>
    <scope>NUCLEOTIDE SEQUENCE [LARGE SCALE GENOMIC DNA]</scope>
    <source>
        <strain evidence="1 2">CECT 8075</strain>
    </source>
</reference>
<dbReference type="EMBL" id="JACHXU010000019">
    <property type="protein sequence ID" value="MBB3208927.1"/>
    <property type="molecule type" value="Genomic_DNA"/>
</dbReference>